<proteinExistence type="predicted"/>
<organism evidence="2 3">
    <name type="scientific">Dentipellis fragilis</name>
    <dbReference type="NCBI Taxonomy" id="205917"/>
    <lineage>
        <taxon>Eukaryota</taxon>
        <taxon>Fungi</taxon>
        <taxon>Dikarya</taxon>
        <taxon>Basidiomycota</taxon>
        <taxon>Agaricomycotina</taxon>
        <taxon>Agaricomycetes</taxon>
        <taxon>Russulales</taxon>
        <taxon>Hericiaceae</taxon>
        <taxon>Dentipellis</taxon>
    </lineage>
</organism>
<dbReference type="EMBL" id="SEOQ01000929">
    <property type="protein sequence ID" value="TFY55326.1"/>
    <property type="molecule type" value="Genomic_DNA"/>
</dbReference>
<gene>
    <name evidence="2" type="ORF">EVG20_g9363</name>
</gene>
<dbReference type="STRING" id="205917.A0A4Y9XYU2"/>
<comment type="caution">
    <text evidence="2">The sequence shown here is derived from an EMBL/GenBank/DDBJ whole genome shotgun (WGS) entry which is preliminary data.</text>
</comment>
<reference evidence="2 3" key="1">
    <citation type="submission" date="2019-02" db="EMBL/GenBank/DDBJ databases">
        <title>Genome sequencing of the rare red list fungi Dentipellis fragilis.</title>
        <authorList>
            <person name="Buettner E."/>
            <person name="Kellner H."/>
        </authorList>
    </citation>
    <scope>NUCLEOTIDE SEQUENCE [LARGE SCALE GENOMIC DNA]</scope>
    <source>
        <strain evidence="2 3">DSM 105465</strain>
    </source>
</reference>
<protein>
    <recommendedName>
        <fullName evidence="4">Arrestin-like N-terminal domain-containing protein</fullName>
    </recommendedName>
</protein>
<dbReference type="AlphaFoldDB" id="A0A4Y9XYU2"/>
<feature type="compositionally biased region" description="Pro residues" evidence="1">
    <location>
        <begin position="1"/>
        <end position="10"/>
    </location>
</feature>
<evidence type="ECO:0000313" key="3">
    <source>
        <dbReference type="Proteomes" id="UP000298327"/>
    </source>
</evidence>
<dbReference type="Proteomes" id="UP000298327">
    <property type="component" value="Unassembled WGS sequence"/>
</dbReference>
<evidence type="ECO:0000256" key="1">
    <source>
        <dbReference type="SAM" id="MobiDB-lite"/>
    </source>
</evidence>
<keyword evidence="3" id="KW-1185">Reference proteome</keyword>
<sequence>MDQEPPPYVPHPRRPRPLTLPAYSLASAPSIAQSLSTPYQSEHQYSLENSKGLPWASLHIRSRSPSSHSLPLYFEHDVISGSVSLDLGKPDGIRGVMITKRVVIYLGVQVQAGATGVGQRLEIFMETSQTLWSQPSGKLQASAEILRARQPRAHRLQAVRDHPARDTLRQQHALDELRVPPKLGRRTALPRCARSHTVKAARCPGPQEDPEGWKVLSTVELKGQLFGSRPIALTYTLAIAAPLSFAANTPIPLFLTLCSDDDVAIDLLSSPQAVVVYLIRTLTIFDNPRNWRAPTFDDAMGRAVFWPADEHSPRRGRRRLWGELHLRKGLKQSFTFSKFSVRVRQTSSRGLSFSHVAHSPVCPLFLSSTQYLYTPPRPRGFVPSSPPYQALISEDITVTLRNYPGVTPRSYIPPGTVLPDEGERSGASARFHYTGDMDTFTLQ</sequence>
<dbReference type="OrthoDB" id="3261578at2759"/>
<evidence type="ECO:0008006" key="4">
    <source>
        <dbReference type="Google" id="ProtNLM"/>
    </source>
</evidence>
<accession>A0A4Y9XYU2</accession>
<name>A0A4Y9XYU2_9AGAM</name>
<feature type="region of interest" description="Disordered" evidence="1">
    <location>
        <begin position="1"/>
        <end position="20"/>
    </location>
</feature>
<evidence type="ECO:0000313" key="2">
    <source>
        <dbReference type="EMBL" id="TFY55326.1"/>
    </source>
</evidence>